<keyword evidence="3" id="KW-1185">Reference proteome</keyword>
<evidence type="ECO:0000256" key="1">
    <source>
        <dbReference type="SAM" id="Phobius"/>
    </source>
</evidence>
<keyword evidence="1" id="KW-1133">Transmembrane helix</keyword>
<proteinExistence type="predicted"/>
<feature type="transmembrane region" description="Helical" evidence="1">
    <location>
        <begin position="140"/>
        <end position="161"/>
    </location>
</feature>
<feature type="transmembrane region" description="Helical" evidence="1">
    <location>
        <begin position="331"/>
        <end position="348"/>
    </location>
</feature>
<name>A0A498QW59_9MYCO</name>
<protein>
    <recommendedName>
        <fullName evidence="4">Integral membrane protein</fullName>
    </recommendedName>
</protein>
<feature type="transmembrane region" description="Helical" evidence="1">
    <location>
        <begin position="272"/>
        <end position="302"/>
    </location>
</feature>
<feature type="transmembrane region" description="Helical" evidence="1">
    <location>
        <begin position="41"/>
        <end position="62"/>
    </location>
</feature>
<reference evidence="2 3" key="1">
    <citation type="submission" date="2018-09" db="EMBL/GenBank/DDBJ databases">
        <authorList>
            <person name="Tagini F."/>
        </authorList>
    </citation>
    <scope>NUCLEOTIDE SEQUENCE [LARGE SCALE GENOMIC DNA]</scope>
    <source>
        <strain evidence="2 3">MK142</strain>
    </source>
</reference>
<gene>
    <name evidence="2" type="ORF">LAUMK142_03295</name>
</gene>
<dbReference type="EMBL" id="UPHU01000001">
    <property type="protein sequence ID" value="VBA51896.1"/>
    <property type="molecule type" value="Genomic_DNA"/>
</dbReference>
<evidence type="ECO:0000313" key="2">
    <source>
        <dbReference type="EMBL" id="VBA51896.1"/>
    </source>
</evidence>
<keyword evidence="1" id="KW-0472">Membrane</keyword>
<evidence type="ECO:0000313" key="3">
    <source>
        <dbReference type="Proteomes" id="UP000268285"/>
    </source>
</evidence>
<feature type="transmembrane region" description="Helical" evidence="1">
    <location>
        <begin position="112"/>
        <end position="128"/>
    </location>
</feature>
<keyword evidence="1" id="KW-0812">Transmembrane</keyword>
<feature type="transmembrane region" description="Helical" evidence="1">
    <location>
        <begin position="196"/>
        <end position="222"/>
    </location>
</feature>
<feature type="transmembrane region" description="Helical" evidence="1">
    <location>
        <begin position="82"/>
        <end position="100"/>
    </location>
</feature>
<dbReference type="Proteomes" id="UP000268285">
    <property type="component" value="Unassembled WGS sequence"/>
</dbReference>
<organism evidence="2 3">
    <name type="scientific">Mycobacterium pseudokansasii</name>
    <dbReference type="NCBI Taxonomy" id="2341080"/>
    <lineage>
        <taxon>Bacteria</taxon>
        <taxon>Bacillati</taxon>
        <taxon>Actinomycetota</taxon>
        <taxon>Actinomycetes</taxon>
        <taxon>Mycobacteriales</taxon>
        <taxon>Mycobacteriaceae</taxon>
        <taxon>Mycobacterium</taxon>
    </lineage>
</organism>
<sequence>MKLSPRRTPARPLRATTAAESWFLQRGLPTVLTKRSRLRRLWSRSAPTLAGYAALHCWTLPVMLITHGEDVVIDDNPTPQEWVLLTLIALAPVLIVGVGWRVSRISDSRKRAIAATVAVSVVGVVIVVETDLSRLPDAAIFTALVLLLTASGVGSVVGWALRITVSQFATIGALAVRALPVVLLTTLVFFNGNVWLMAATIGAERLGLAIAFLLSIAAAFVVSTTRERVRPMLQSPAALPRDCERLALTPFATLPDSAGSPPLTRAERVNMVFVLAVSQLVQIMVVALLTAVIYVMLGLIVLSSALLDEWTRGAPSSSTVLGLTFPVPDSLIHMCLFLGALTFMYISARAVDDAEYRTTFVDPLIDDLHATLIARNRYHASITGYSPRVDAADHSD</sequence>
<evidence type="ECO:0008006" key="4">
    <source>
        <dbReference type="Google" id="ProtNLM"/>
    </source>
</evidence>
<feature type="transmembrane region" description="Helical" evidence="1">
    <location>
        <begin position="168"/>
        <end position="190"/>
    </location>
</feature>
<dbReference type="RefSeq" id="WP_063467965.1">
    <property type="nucleotide sequence ID" value="NZ_JAIENV010000234.1"/>
</dbReference>
<accession>A0A498QW59</accession>
<dbReference type="AlphaFoldDB" id="A0A498QW59"/>